<evidence type="ECO:0000256" key="1">
    <source>
        <dbReference type="SAM" id="Phobius"/>
    </source>
</evidence>
<protein>
    <recommendedName>
        <fullName evidence="4">Transmembrane protein</fullName>
    </recommendedName>
</protein>
<dbReference type="RefSeq" id="XP_040697737.1">
    <property type="nucleotide sequence ID" value="XM_040848229.1"/>
</dbReference>
<name>A0A1L9T3K7_9EURO</name>
<keyword evidence="1" id="KW-1133">Transmembrane helix</keyword>
<keyword evidence="1" id="KW-0472">Membrane</keyword>
<organism evidence="2 3">
    <name type="scientific">Aspergillus sydowii CBS 593.65</name>
    <dbReference type="NCBI Taxonomy" id="1036612"/>
    <lineage>
        <taxon>Eukaryota</taxon>
        <taxon>Fungi</taxon>
        <taxon>Dikarya</taxon>
        <taxon>Ascomycota</taxon>
        <taxon>Pezizomycotina</taxon>
        <taxon>Eurotiomycetes</taxon>
        <taxon>Eurotiomycetidae</taxon>
        <taxon>Eurotiales</taxon>
        <taxon>Aspergillaceae</taxon>
        <taxon>Aspergillus</taxon>
        <taxon>Aspergillus subgen. Nidulantes</taxon>
    </lineage>
</organism>
<dbReference type="Proteomes" id="UP000184356">
    <property type="component" value="Unassembled WGS sequence"/>
</dbReference>
<dbReference type="VEuPathDB" id="FungiDB:ASPSYDRAFT_511287"/>
<dbReference type="GeneID" id="63764302"/>
<accession>A0A1L9T3K7</accession>
<sequence length="165" mass="18782">MFHRYASENFCVLVLRHGPPCTEQRMVLPAKYYYSRSPSCCALAAFSLCSVASFALFAFSSVGVDIALSRHSPYYSTLIHSFFPFFPHLPYPAPYFAVSPPKPRKRKSPASFGPFFLSHSFLSSPLRAWISSVLLVLEFRIPCCRREHSHLPTSIHPFTLIWFLA</sequence>
<reference evidence="3" key="1">
    <citation type="journal article" date="2017" name="Genome Biol.">
        <title>Comparative genomics reveals high biological diversity and specific adaptations in the industrially and medically important fungal genus Aspergillus.</title>
        <authorList>
            <person name="de Vries R.P."/>
            <person name="Riley R."/>
            <person name="Wiebenga A."/>
            <person name="Aguilar-Osorio G."/>
            <person name="Amillis S."/>
            <person name="Uchima C.A."/>
            <person name="Anderluh G."/>
            <person name="Asadollahi M."/>
            <person name="Askin M."/>
            <person name="Barry K."/>
            <person name="Battaglia E."/>
            <person name="Bayram O."/>
            <person name="Benocci T."/>
            <person name="Braus-Stromeyer S.A."/>
            <person name="Caldana C."/>
            <person name="Canovas D."/>
            <person name="Cerqueira G.C."/>
            <person name="Chen F."/>
            <person name="Chen W."/>
            <person name="Choi C."/>
            <person name="Clum A."/>
            <person name="Dos Santos R.A."/>
            <person name="Damasio A.R."/>
            <person name="Diallinas G."/>
            <person name="Emri T."/>
            <person name="Fekete E."/>
            <person name="Flipphi M."/>
            <person name="Freyberg S."/>
            <person name="Gallo A."/>
            <person name="Gournas C."/>
            <person name="Habgood R."/>
            <person name="Hainaut M."/>
            <person name="Harispe M.L."/>
            <person name="Henrissat B."/>
            <person name="Hilden K.S."/>
            <person name="Hope R."/>
            <person name="Hossain A."/>
            <person name="Karabika E."/>
            <person name="Karaffa L."/>
            <person name="Karanyi Z."/>
            <person name="Krasevec N."/>
            <person name="Kuo A."/>
            <person name="Kusch H."/>
            <person name="LaButti K."/>
            <person name="Lagendijk E.L."/>
            <person name="Lapidus A."/>
            <person name="Levasseur A."/>
            <person name="Lindquist E."/>
            <person name="Lipzen A."/>
            <person name="Logrieco A.F."/>
            <person name="MacCabe A."/>
            <person name="Maekelae M.R."/>
            <person name="Malavazi I."/>
            <person name="Melin P."/>
            <person name="Meyer V."/>
            <person name="Mielnichuk N."/>
            <person name="Miskei M."/>
            <person name="Molnar A.P."/>
            <person name="Mule G."/>
            <person name="Ngan C.Y."/>
            <person name="Orejas M."/>
            <person name="Orosz E."/>
            <person name="Ouedraogo J.P."/>
            <person name="Overkamp K.M."/>
            <person name="Park H.-S."/>
            <person name="Perrone G."/>
            <person name="Piumi F."/>
            <person name="Punt P.J."/>
            <person name="Ram A.F."/>
            <person name="Ramon A."/>
            <person name="Rauscher S."/>
            <person name="Record E."/>
            <person name="Riano-Pachon D.M."/>
            <person name="Robert V."/>
            <person name="Roehrig J."/>
            <person name="Ruller R."/>
            <person name="Salamov A."/>
            <person name="Salih N.S."/>
            <person name="Samson R.A."/>
            <person name="Sandor E."/>
            <person name="Sanguinetti M."/>
            <person name="Schuetze T."/>
            <person name="Sepcic K."/>
            <person name="Shelest E."/>
            <person name="Sherlock G."/>
            <person name="Sophianopoulou V."/>
            <person name="Squina F.M."/>
            <person name="Sun H."/>
            <person name="Susca A."/>
            <person name="Todd R.B."/>
            <person name="Tsang A."/>
            <person name="Unkles S.E."/>
            <person name="van de Wiele N."/>
            <person name="van Rossen-Uffink D."/>
            <person name="Oliveira J.V."/>
            <person name="Vesth T.C."/>
            <person name="Visser J."/>
            <person name="Yu J.-H."/>
            <person name="Zhou M."/>
            <person name="Andersen M.R."/>
            <person name="Archer D.B."/>
            <person name="Baker S.E."/>
            <person name="Benoit I."/>
            <person name="Brakhage A.A."/>
            <person name="Braus G.H."/>
            <person name="Fischer R."/>
            <person name="Frisvad J.C."/>
            <person name="Goldman G.H."/>
            <person name="Houbraken J."/>
            <person name="Oakley B."/>
            <person name="Pocsi I."/>
            <person name="Scazzocchio C."/>
            <person name="Seiboth B."/>
            <person name="vanKuyk P.A."/>
            <person name="Wortman J."/>
            <person name="Dyer P.S."/>
            <person name="Grigoriev I.V."/>
        </authorList>
    </citation>
    <scope>NUCLEOTIDE SEQUENCE [LARGE SCALE GENOMIC DNA]</scope>
    <source>
        <strain evidence="3">CBS 593.65</strain>
    </source>
</reference>
<proteinExistence type="predicted"/>
<keyword evidence="3" id="KW-1185">Reference proteome</keyword>
<gene>
    <name evidence="2" type="ORF">ASPSYDRAFT_511287</name>
</gene>
<evidence type="ECO:0008006" key="4">
    <source>
        <dbReference type="Google" id="ProtNLM"/>
    </source>
</evidence>
<feature type="transmembrane region" description="Helical" evidence="1">
    <location>
        <begin position="79"/>
        <end position="98"/>
    </location>
</feature>
<keyword evidence="1" id="KW-0812">Transmembrane</keyword>
<feature type="transmembrane region" description="Helical" evidence="1">
    <location>
        <begin position="40"/>
        <end position="59"/>
    </location>
</feature>
<evidence type="ECO:0000313" key="3">
    <source>
        <dbReference type="Proteomes" id="UP000184356"/>
    </source>
</evidence>
<dbReference type="EMBL" id="KV878596">
    <property type="protein sequence ID" value="OJJ53931.1"/>
    <property type="molecule type" value="Genomic_DNA"/>
</dbReference>
<evidence type="ECO:0000313" key="2">
    <source>
        <dbReference type="EMBL" id="OJJ53931.1"/>
    </source>
</evidence>
<dbReference type="AlphaFoldDB" id="A0A1L9T3K7"/>